<dbReference type="AlphaFoldDB" id="A0ABD0LVC2"/>
<organism evidence="1 2">
    <name type="scientific">Batillaria attramentaria</name>
    <dbReference type="NCBI Taxonomy" id="370345"/>
    <lineage>
        <taxon>Eukaryota</taxon>
        <taxon>Metazoa</taxon>
        <taxon>Spiralia</taxon>
        <taxon>Lophotrochozoa</taxon>
        <taxon>Mollusca</taxon>
        <taxon>Gastropoda</taxon>
        <taxon>Caenogastropoda</taxon>
        <taxon>Sorbeoconcha</taxon>
        <taxon>Cerithioidea</taxon>
        <taxon>Batillariidae</taxon>
        <taxon>Batillaria</taxon>
    </lineage>
</organism>
<keyword evidence="2" id="KW-1185">Reference proteome</keyword>
<evidence type="ECO:0000313" key="1">
    <source>
        <dbReference type="EMBL" id="KAK7503549.1"/>
    </source>
</evidence>
<comment type="caution">
    <text evidence="1">The sequence shown here is derived from an EMBL/GenBank/DDBJ whole genome shotgun (WGS) entry which is preliminary data.</text>
</comment>
<protein>
    <submittedName>
        <fullName evidence="1">Uncharacterized protein</fullName>
    </submittedName>
</protein>
<name>A0ABD0LVC2_9CAEN</name>
<dbReference type="Gene3D" id="1.20.1070.10">
    <property type="entry name" value="Rhodopsin 7-helix transmembrane proteins"/>
    <property type="match status" value="1"/>
</dbReference>
<proteinExistence type="predicted"/>
<dbReference type="SUPFAM" id="SSF81321">
    <property type="entry name" value="Family A G protein-coupled receptor-like"/>
    <property type="match status" value="1"/>
</dbReference>
<reference evidence="1 2" key="1">
    <citation type="journal article" date="2023" name="Sci. Data">
        <title>Genome assembly of the Korean intertidal mud-creeper Batillaria attramentaria.</title>
        <authorList>
            <person name="Patra A.K."/>
            <person name="Ho P.T."/>
            <person name="Jun S."/>
            <person name="Lee S.J."/>
            <person name="Kim Y."/>
            <person name="Won Y.J."/>
        </authorList>
    </citation>
    <scope>NUCLEOTIDE SEQUENCE [LARGE SCALE GENOMIC DNA]</scope>
    <source>
        <strain evidence="1">Wonlab-2016</strain>
    </source>
</reference>
<gene>
    <name evidence="1" type="ORF">BaRGS_00005088</name>
</gene>
<dbReference type="Proteomes" id="UP001519460">
    <property type="component" value="Unassembled WGS sequence"/>
</dbReference>
<sequence length="70" mass="8002">YDKFSPELHAFITAFAHLNSSINWLVYYQTHSKLRRAFRGLLGLAKLRANKINPSDLPTTTAVRPRVSCQ</sequence>
<dbReference type="EMBL" id="JACVVK020000019">
    <property type="protein sequence ID" value="KAK7503549.1"/>
    <property type="molecule type" value="Genomic_DNA"/>
</dbReference>
<accession>A0ABD0LVC2</accession>
<feature type="non-terminal residue" evidence="1">
    <location>
        <position position="1"/>
    </location>
</feature>
<evidence type="ECO:0000313" key="2">
    <source>
        <dbReference type="Proteomes" id="UP001519460"/>
    </source>
</evidence>